<proteinExistence type="predicted"/>
<sequence>MRISHLIFILFSSLAASCSSSDTDFPHEESLVQELMPLQGITYPIELEVKHPFLILENMKRTDSLFHIYDLTNFELKSVFGKIGEGPDDFIQPSLFNTPFPDILISDIDKKMVYQYELNKYGQLELKSSNKANYVDGAPNAAFINDSLYVLDAMYRAPCIHKLTFRDELPLKSWTYRNPDILDYYIDPDMGYVYANENRIVFSYGYKKQIDFMDTDFNLIKRVSFDFANRTINPSSNDDVASYGTGYLGNRYFYVLFIGTSWPEYRKLSFRGTFLEVFDLDGNPVARYHLGGIPPISFAVDEDTFILYGMRDDGEPEDNLLVYKLNGLSKY</sequence>
<accession>A0A644YJR8</accession>
<evidence type="ECO:0008006" key="2">
    <source>
        <dbReference type="Google" id="ProtNLM"/>
    </source>
</evidence>
<comment type="caution">
    <text evidence="1">The sequence shown here is derived from an EMBL/GenBank/DDBJ whole genome shotgun (WGS) entry which is preliminary data.</text>
</comment>
<gene>
    <name evidence="1" type="ORF">SDC9_74650</name>
</gene>
<name>A0A644YJR8_9ZZZZ</name>
<organism evidence="1">
    <name type="scientific">bioreactor metagenome</name>
    <dbReference type="NCBI Taxonomy" id="1076179"/>
    <lineage>
        <taxon>unclassified sequences</taxon>
        <taxon>metagenomes</taxon>
        <taxon>ecological metagenomes</taxon>
    </lineage>
</organism>
<protein>
    <recommendedName>
        <fullName evidence="2">TolB-like 6-blade propeller-like</fullName>
    </recommendedName>
</protein>
<reference evidence="1" key="1">
    <citation type="submission" date="2019-08" db="EMBL/GenBank/DDBJ databases">
        <authorList>
            <person name="Kucharzyk K."/>
            <person name="Murdoch R.W."/>
            <person name="Higgins S."/>
            <person name="Loffler F."/>
        </authorList>
    </citation>
    <scope>NUCLEOTIDE SEQUENCE</scope>
</reference>
<dbReference type="EMBL" id="VSSQ01005170">
    <property type="protein sequence ID" value="MPM28131.1"/>
    <property type="molecule type" value="Genomic_DNA"/>
</dbReference>
<dbReference type="SUPFAM" id="SSF101898">
    <property type="entry name" value="NHL repeat"/>
    <property type="match status" value="1"/>
</dbReference>
<dbReference type="AlphaFoldDB" id="A0A644YJR8"/>
<evidence type="ECO:0000313" key="1">
    <source>
        <dbReference type="EMBL" id="MPM28131.1"/>
    </source>
</evidence>
<dbReference type="PROSITE" id="PS51257">
    <property type="entry name" value="PROKAR_LIPOPROTEIN"/>
    <property type="match status" value="1"/>
</dbReference>